<dbReference type="InterPro" id="IPR006531">
    <property type="entry name" value="Gp5/Vgr_OB"/>
</dbReference>
<dbReference type="Gene3D" id="3.55.50.10">
    <property type="entry name" value="Baseplate protein-like domains"/>
    <property type="match status" value="1"/>
</dbReference>
<dbReference type="Gene3D" id="2.30.110.50">
    <property type="match status" value="1"/>
</dbReference>
<dbReference type="InterPro" id="IPR054030">
    <property type="entry name" value="Gp5_Vgr_C"/>
</dbReference>
<organism evidence="5 6">
    <name type="scientific">Kolteria novifilia</name>
    <dbReference type="NCBI Taxonomy" id="2527975"/>
    <lineage>
        <taxon>Bacteria</taxon>
        <taxon>Pseudomonadati</taxon>
        <taxon>Planctomycetota</taxon>
        <taxon>Planctomycetia</taxon>
        <taxon>Kolteriales</taxon>
        <taxon>Kolteriaceae</taxon>
        <taxon>Kolteria</taxon>
    </lineage>
</organism>
<dbReference type="AlphaFoldDB" id="A0A518B0F8"/>
<evidence type="ECO:0000313" key="5">
    <source>
        <dbReference type="EMBL" id="QDU60469.1"/>
    </source>
</evidence>
<dbReference type="Gene3D" id="4.10.220.110">
    <property type="match status" value="1"/>
</dbReference>
<dbReference type="NCBIfam" id="TIGR01646">
    <property type="entry name" value="vgr_GE"/>
    <property type="match status" value="1"/>
</dbReference>
<evidence type="ECO:0000313" key="6">
    <source>
        <dbReference type="Proteomes" id="UP000317093"/>
    </source>
</evidence>
<gene>
    <name evidence="5" type="ORF">Pan216_13100</name>
</gene>
<evidence type="ECO:0000259" key="4">
    <source>
        <dbReference type="Pfam" id="PF22178"/>
    </source>
</evidence>
<dbReference type="InterPro" id="IPR006533">
    <property type="entry name" value="T6SS_Vgr_RhsGE"/>
</dbReference>
<dbReference type="EMBL" id="CP036279">
    <property type="protein sequence ID" value="QDU60469.1"/>
    <property type="molecule type" value="Genomic_DNA"/>
</dbReference>
<dbReference type="SUPFAM" id="SSF69255">
    <property type="entry name" value="gp5 N-terminal domain-like"/>
    <property type="match status" value="1"/>
</dbReference>
<dbReference type="Gene3D" id="2.40.50.230">
    <property type="entry name" value="Gp5 N-terminal domain"/>
    <property type="match status" value="1"/>
</dbReference>
<feature type="domain" description="Gp5/Type VI secretion system Vgr protein OB-fold" evidence="3">
    <location>
        <begin position="433"/>
        <end position="496"/>
    </location>
</feature>
<dbReference type="SUPFAM" id="SSF69349">
    <property type="entry name" value="Phage fibre proteins"/>
    <property type="match status" value="1"/>
</dbReference>
<dbReference type="RefSeq" id="WP_145256349.1">
    <property type="nucleotide sequence ID" value="NZ_CP036279.1"/>
</dbReference>
<dbReference type="InterPro" id="IPR017847">
    <property type="entry name" value="T6SS_RhsGE_Vgr_subset"/>
</dbReference>
<dbReference type="SUPFAM" id="SSF69279">
    <property type="entry name" value="Phage tail proteins"/>
    <property type="match status" value="2"/>
</dbReference>
<comment type="similarity">
    <text evidence="1">Belongs to the VgrG protein family.</text>
</comment>
<protein>
    <submittedName>
        <fullName evidence="5">Phage-related baseplate assembly protein</fullName>
    </submittedName>
</protein>
<keyword evidence="2" id="KW-0812">Transmembrane</keyword>
<dbReference type="Proteomes" id="UP000317093">
    <property type="component" value="Chromosome"/>
</dbReference>
<keyword evidence="2" id="KW-0472">Membrane</keyword>
<dbReference type="NCBIfam" id="TIGR03361">
    <property type="entry name" value="VI_Rhs_Vgr"/>
    <property type="match status" value="1"/>
</dbReference>
<dbReference type="Pfam" id="PF05954">
    <property type="entry name" value="Phage_GPD"/>
    <property type="match status" value="1"/>
</dbReference>
<evidence type="ECO:0000256" key="2">
    <source>
        <dbReference type="SAM" id="Phobius"/>
    </source>
</evidence>
<evidence type="ECO:0000256" key="1">
    <source>
        <dbReference type="ARBA" id="ARBA00005558"/>
    </source>
</evidence>
<dbReference type="InterPro" id="IPR037026">
    <property type="entry name" value="Vgr_OB-fold_dom_sf"/>
</dbReference>
<keyword evidence="2" id="KW-1133">Transmembrane helix</keyword>
<proteinExistence type="inferred from homology"/>
<dbReference type="Pfam" id="PF04717">
    <property type="entry name" value="Phage_base_V"/>
    <property type="match status" value="1"/>
</dbReference>
<dbReference type="KEGG" id="knv:Pan216_13100"/>
<dbReference type="Pfam" id="PF22178">
    <property type="entry name" value="Gp5_trimer_C"/>
    <property type="match status" value="1"/>
</dbReference>
<accession>A0A518B0F8</accession>
<dbReference type="OrthoDB" id="9762420at2"/>
<feature type="domain" description="Gp5/Type VI secretion system Vgr C-terminal trimerisation" evidence="4">
    <location>
        <begin position="513"/>
        <end position="572"/>
    </location>
</feature>
<evidence type="ECO:0000259" key="3">
    <source>
        <dbReference type="Pfam" id="PF04717"/>
    </source>
</evidence>
<name>A0A518B0F8_9BACT</name>
<feature type="transmembrane region" description="Helical" evidence="2">
    <location>
        <begin position="733"/>
        <end position="753"/>
    </location>
</feature>
<keyword evidence="6" id="KW-1185">Reference proteome</keyword>
<sequence>MKLCPSQFTLRTPLGEDLLRLTSFEGTEAISRPFDFDVAVAVEFDRRDEVDVAKLLGKWACIDVESTPSEGPKTKRHLHGMTSTFEEVGFDSQYVYYRMRLAPKLSLLGLNSTYRVFQNASVLDIVSTVFEDYRGAFGSEFSLKTNRVNKEVAAVATPYQYCVQYEETDLEFVSRLLEAAGVFYFFWHEADSHVMVLGNATNVPKPSDGTTLRYQPMRTIDQTSSIWRWSRSQTLRPAGVTLRDRSFQYQPRSTFKGSADMPPSQVVGGETLALDTVSKLGDLRTRRFDSRLANRFEPFATNADSGPMGELAESLATIESERYAVESITIRAESNVSTLLTGHTFDFSGYPSAEGSYLVTEINHQLLERDGESLRKDSDGGHDAYRNRFRVIPAGMTFRPEVSTPRPRIQGTQSATVIGSSGDEEGYDQVFTEEHARVRIRFHWMQEGQSTAWVRVAQPSAGKGFGSMTLPRLGQEVLVSFLDGDPDCPVIVGSLYNAEQRPPFNLPAERSLSGFRTQTIAGESDGVSELLFDDTLGNELVRLHAERDLHIRAETDRFENVGRRHTLNIGFDVPEVSTLGGGIGEAIARVPSRSNSGDDSALAPSKLVGPDNDVTYASGYEVNVSGQYLTTVTDTTAGDENTLYELTVQQEQESDDPLYQLKVTGGEVTETIKKNYTLTVEGDYTVNEQSSKQSKWTKFHVATTYQMGDLDTTIRIVGMTTDYWMIHTELKPLGVVFVGFQFNVILVGAVNIFSNMKLDIKNQHIVGGVAETNVIVDEIDVNVGRLSSNVSELNTSVSETTSNVSDIDYASIRARAGSLVADSTSLQTNWSILANE</sequence>
<reference evidence="5 6" key="1">
    <citation type="submission" date="2019-02" db="EMBL/GenBank/DDBJ databases">
        <title>Deep-cultivation of Planctomycetes and their phenomic and genomic characterization uncovers novel biology.</title>
        <authorList>
            <person name="Wiegand S."/>
            <person name="Jogler M."/>
            <person name="Boedeker C."/>
            <person name="Pinto D."/>
            <person name="Vollmers J."/>
            <person name="Rivas-Marin E."/>
            <person name="Kohn T."/>
            <person name="Peeters S.H."/>
            <person name="Heuer A."/>
            <person name="Rast P."/>
            <person name="Oberbeckmann S."/>
            <person name="Bunk B."/>
            <person name="Jeske O."/>
            <person name="Meyerdierks A."/>
            <person name="Storesund J.E."/>
            <person name="Kallscheuer N."/>
            <person name="Luecker S."/>
            <person name="Lage O.M."/>
            <person name="Pohl T."/>
            <person name="Merkel B.J."/>
            <person name="Hornburger P."/>
            <person name="Mueller R.-W."/>
            <person name="Bruemmer F."/>
            <person name="Labrenz M."/>
            <person name="Spormann A.M."/>
            <person name="Op den Camp H."/>
            <person name="Overmann J."/>
            <person name="Amann R."/>
            <person name="Jetten M.S.M."/>
            <person name="Mascher T."/>
            <person name="Medema M.H."/>
            <person name="Devos D.P."/>
            <person name="Kaster A.-K."/>
            <person name="Ovreas L."/>
            <person name="Rohde M."/>
            <person name="Galperin M.Y."/>
            <person name="Jogler C."/>
        </authorList>
    </citation>
    <scope>NUCLEOTIDE SEQUENCE [LARGE SCALE GENOMIC DNA]</scope>
    <source>
        <strain evidence="5 6">Pan216</strain>
    </source>
</reference>